<keyword evidence="1" id="KW-0732">Signal</keyword>
<comment type="caution">
    <text evidence="3">The sequence shown here is derived from an EMBL/GenBank/DDBJ whole genome shotgun (WGS) entry which is preliminary data.</text>
</comment>
<dbReference type="Proteomes" id="UP000530928">
    <property type="component" value="Unassembled WGS sequence"/>
</dbReference>
<dbReference type="GO" id="GO:0004527">
    <property type="term" value="F:exonuclease activity"/>
    <property type="evidence" value="ECO:0007669"/>
    <property type="project" value="UniProtKB-KW"/>
</dbReference>
<evidence type="ECO:0000256" key="1">
    <source>
        <dbReference type="SAM" id="SignalP"/>
    </source>
</evidence>
<evidence type="ECO:0000259" key="2">
    <source>
        <dbReference type="Pfam" id="PF03372"/>
    </source>
</evidence>
<keyword evidence="4" id="KW-1185">Reference proteome</keyword>
<dbReference type="InterPro" id="IPR005135">
    <property type="entry name" value="Endo/exonuclease/phosphatase"/>
</dbReference>
<dbReference type="AlphaFoldDB" id="A0A7W0HTG6"/>
<dbReference type="RefSeq" id="WP_181613823.1">
    <property type="nucleotide sequence ID" value="NZ_BAABAM010000004.1"/>
</dbReference>
<name>A0A7W0HTG6_9ACTN</name>
<dbReference type="SUPFAM" id="SSF56219">
    <property type="entry name" value="DNase I-like"/>
    <property type="match status" value="1"/>
</dbReference>
<keyword evidence="3" id="KW-0540">Nuclease</keyword>
<dbReference type="Pfam" id="PF03372">
    <property type="entry name" value="Exo_endo_phos"/>
    <property type="match status" value="1"/>
</dbReference>
<keyword evidence="3" id="KW-0378">Hydrolase</keyword>
<keyword evidence="3" id="KW-0269">Exonuclease</keyword>
<feature type="chain" id="PRO_5030596299" evidence="1">
    <location>
        <begin position="20"/>
        <end position="250"/>
    </location>
</feature>
<evidence type="ECO:0000313" key="3">
    <source>
        <dbReference type="EMBL" id="MBA2895133.1"/>
    </source>
</evidence>
<dbReference type="EMBL" id="JACDUR010000006">
    <property type="protein sequence ID" value="MBA2895133.1"/>
    <property type="molecule type" value="Genomic_DNA"/>
</dbReference>
<sequence length="250" mass="27672">MIPALASLLLALTPQPVSVMTWNICGGTNGDCPLYRAGVYEQAWTIAHHAEGQDLIFLQEFCTGAAEPLEEALRERSGRTWTVKAWAMTYADGRPHACHPDYQGRARGVQGIAVAVADHEASFRVHHLPSPPWYVKRAVLCATVPAVKLHACGTHLSSGMAGDDHQPGRPYRVKQLERFREVAVKPGHRNVFGGDLNLQGVQAAGFRRCHGVTFKDRKIDYLFAGSMRSCRVGPRQAPSDHRPLYLKEER</sequence>
<dbReference type="GO" id="GO:0004519">
    <property type="term" value="F:endonuclease activity"/>
    <property type="evidence" value="ECO:0007669"/>
    <property type="project" value="UniProtKB-KW"/>
</dbReference>
<dbReference type="InterPro" id="IPR036691">
    <property type="entry name" value="Endo/exonu/phosph_ase_sf"/>
</dbReference>
<gene>
    <name evidence="3" type="ORF">HNR30_006505</name>
</gene>
<dbReference type="Gene3D" id="3.60.10.10">
    <property type="entry name" value="Endonuclease/exonuclease/phosphatase"/>
    <property type="match status" value="1"/>
</dbReference>
<proteinExistence type="predicted"/>
<protein>
    <submittedName>
        <fullName evidence="3">Endonuclease/exonuclease/phosphatase family metal-dependent hydrolase</fullName>
    </submittedName>
</protein>
<organism evidence="3 4">
    <name type="scientific">Nonomuraea soli</name>
    <dbReference type="NCBI Taxonomy" id="1032476"/>
    <lineage>
        <taxon>Bacteria</taxon>
        <taxon>Bacillati</taxon>
        <taxon>Actinomycetota</taxon>
        <taxon>Actinomycetes</taxon>
        <taxon>Streptosporangiales</taxon>
        <taxon>Streptosporangiaceae</taxon>
        <taxon>Nonomuraea</taxon>
    </lineage>
</organism>
<accession>A0A7W0HTG6</accession>
<feature type="signal peptide" evidence="1">
    <location>
        <begin position="1"/>
        <end position="19"/>
    </location>
</feature>
<evidence type="ECO:0000313" key="4">
    <source>
        <dbReference type="Proteomes" id="UP000530928"/>
    </source>
</evidence>
<reference evidence="3 4" key="1">
    <citation type="submission" date="2020-07" db="EMBL/GenBank/DDBJ databases">
        <title>Genomic Encyclopedia of Type Strains, Phase IV (KMG-IV): sequencing the most valuable type-strain genomes for metagenomic binning, comparative biology and taxonomic classification.</title>
        <authorList>
            <person name="Goeker M."/>
        </authorList>
    </citation>
    <scope>NUCLEOTIDE SEQUENCE [LARGE SCALE GENOMIC DNA]</scope>
    <source>
        <strain evidence="3 4">DSM 45533</strain>
    </source>
</reference>
<feature type="domain" description="Endonuclease/exonuclease/phosphatase" evidence="2">
    <location>
        <begin position="20"/>
        <end position="241"/>
    </location>
</feature>
<keyword evidence="3" id="KW-0255">Endonuclease</keyword>